<dbReference type="Gene3D" id="3.15.10.30">
    <property type="entry name" value="Haemolymph juvenile hormone binding protein"/>
    <property type="match status" value="1"/>
</dbReference>
<gene>
    <name evidence="1" type="ORF">CINCED_3A006797</name>
</gene>
<dbReference type="SMART" id="SM00700">
    <property type="entry name" value="JHBP"/>
    <property type="match status" value="1"/>
</dbReference>
<dbReference type="AlphaFoldDB" id="A0A5E4MP44"/>
<dbReference type="OrthoDB" id="8186595at2759"/>
<dbReference type="InterPro" id="IPR010562">
    <property type="entry name" value="Haemolymph_juvenile_hormone-bd"/>
</dbReference>
<dbReference type="PANTHER" id="PTHR11008:SF32">
    <property type="entry name" value="CIRCADIAN CLOCK-CONTROLLED PROTEIN DAYWAKE-RELATED"/>
    <property type="match status" value="1"/>
</dbReference>
<accession>A0A5E4MP44</accession>
<evidence type="ECO:0000313" key="2">
    <source>
        <dbReference type="Proteomes" id="UP000325440"/>
    </source>
</evidence>
<dbReference type="EMBL" id="CABPRJ010000982">
    <property type="protein sequence ID" value="VVC34067.1"/>
    <property type="molecule type" value="Genomic_DNA"/>
</dbReference>
<protein>
    <submittedName>
        <fullName evidence="1">Haemolymph juvenile hormone binding</fullName>
    </submittedName>
</protein>
<dbReference type="Proteomes" id="UP000325440">
    <property type="component" value="Unassembled WGS sequence"/>
</dbReference>
<proteinExistence type="predicted"/>
<keyword evidence="2" id="KW-1185">Reference proteome</keyword>
<reference evidence="1 2" key="1">
    <citation type="submission" date="2019-08" db="EMBL/GenBank/DDBJ databases">
        <authorList>
            <person name="Alioto T."/>
            <person name="Alioto T."/>
            <person name="Gomez Garrido J."/>
        </authorList>
    </citation>
    <scope>NUCLEOTIDE SEQUENCE [LARGE SCALE GENOMIC DNA]</scope>
</reference>
<name>A0A5E4MP44_9HEMI</name>
<organism evidence="1 2">
    <name type="scientific">Cinara cedri</name>
    <dbReference type="NCBI Taxonomy" id="506608"/>
    <lineage>
        <taxon>Eukaryota</taxon>
        <taxon>Metazoa</taxon>
        <taxon>Ecdysozoa</taxon>
        <taxon>Arthropoda</taxon>
        <taxon>Hexapoda</taxon>
        <taxon>Insecta</taxon>
        <taxon>Pterygota</taxon>
        <taxon>Neoptera</taxon>
        <taxon>Paraneoptera</taxon>
        <taxon>Hemiptera</taxon>
        <taxon>Sternorrhyncha</taxon>
        <taxon>Aphidomorpha</taxon>
        <taxon>Aphidoidea</taxon>
        <taxon>Aphididae</taxon>
        <taxon>Lachninae</taxon>
        <taxon>Cinara</taxon>
    </lineage>
</organism>
<dbReference type="Pfam" id="PF06585">
    <property type="entry name" value="JHBP"/>
    <property type="match status" value="1"/>
</dbReference>
<evidence type="ECO:0000313" key="1">
    <source>
        <dbReference type="EMBL" id="VVC34067.1"/>
    </source>
</evidence>
<dbReference type="PANTHER" id="PTHR11008">
    <property type="entry name" value="PROTEIN TAKEOUT-LIKE PROTEIN"/>
    <property type="match status" value="1"/>
</dbReference>
<sequence length="206" mass="23671">MTAKDFVQCRKNDPNLDECLKDAFQRGLPYLGKGNPSLGLMELDSYVIPLIELDQKLDHYDPVNYNLSVELRFPARIIITGDYEGNRKIGSLPVSGNGKFIFDYDIPKMVFNIQMKPVSNKVNKFFEVENLKLTSTVKHVHITMTNLFNGNKDLGDHTDKFINENWRDIINAIQLSIDDAYSILTKHLIQQFLNHVPENQLLIECI</sequence>
<dbReference type="InterPro" id="IPR038606">
    <property type="entry name" value="To_sf"/>
</dbReference>
<dbReference type="GO" id="GO:0005615">
    <property type="term" value="C:extracellular space"/>
    <property type="evidence" value="ECO:0007669"/>
    <property type="project" value="TreeGrafter"/>
</dbReference>